<accession>A0ABU5KPL2</accession>
<dbReference type="RefSeq" id="WP_322421632.1">
    <property type="nucleotide sequence ID" value="NZ_JAXQNN010000003.1"/>
</dbReference>
<organism evidence="1 2">
    <name type="scientific">Jeotgalibacillus haloalkalitolerans</name>
    <dbReference type="NCBI Taxonomy" id="3104292"/>
    <lineage>
        <taxon>Bacteria</taxon>
        <taxon>Bacillati</taxon>
        <taxon>Bacillota</taxon>
        <taxon>Bacilli</taxon>
        <taxon>Bacillales</taxon>
        <taxon>Caryophanaceae</taxon>
        <taxon>Jeotgalibacillus</taxon>
    </lineage>
</organism>
<comment type="caution">
    <text evidence="1">The sequence shown here is derived from an EMBL/GenBank/DDBJ whole genome shotgun (WGS) entry which is preliminary data.</text>
</comment>
<dbReference type="EMBL" id="JAXQNN010000003">
    <property type="protein sequence ID" value="MDZ5712650.1"/>
    <property type="molecule type" value="Genomic_DNA"/>
</dbReference>
<dbReference type="InterPro" id="IPR045640">
    <property type="entry name" value="DUF6407"/>
</dbReference>
<proteinExistence type="predicted"/>
<sequence>MNFEDFAEKYWNGDLYSYITEALKVYQMNSSIENEESASHLYLSSIAEENMLTRLVEATGEYEHIEAAFDGRVVRDY</sequence>
<dbReference type="Proteomes" id="UP001292084">
    <property type="component" value="Unassembled WGS sequence"/>
</dbReference>
<evidence type="ECO:0000313" key="1">
    <source>
        <dbReference type="EMBL" id="MDZ5712650.1"/>
    </source>
</evidence>
<reference evidence="1 2" key="1">
    <citation type="submission" date="2023-12" db="EMBL/GenBank/DDBJ databases">
        <title>Jeotgalibacillus haloalkaliphilus sp. nov., a novel salt-tolerant bacteria, isolated from the estuary of the Fenhe River into the Yellow River.</title>
        <authorList>
            <person name="Li Y."/>
        </authorList>
    </citation>
    <scope>NUCLEOTIDE SEQUENCE [LARGE SCALE GENOMIC DNA]</scope>
    <source>
        <strain evidence="1 2">HH7-29</strain>
    </source>
</reference>
<protein>
    <submittedName>
        <fullName evidence="1">DUF6407 family protein</fullName>
    </submittedName>
</protein>
<name>A0ABU5KPL2_9BACL</name>
<evidence type="ECO:0000313" key="2">
    <source>
        <dbReference type="Proteomes" id="UP001292084"/>
    </source>
</evidence>
<dbReference type="Pfam" id="PF19945">
    <property type="entry name" value="DUF6407"/>
    <property type="match status" value="1"/>
</dbReference>
<keyword evidence="2" id="KW-1185">Reference proteome</keyword>
<gene>
    <name evidence="1" type="ORF">UFB30_10475</name>
</gene>